<evidence type="ECO:0000256" key="1">
    <source>
        <dbReference type="ARBA" id="ARBA00006484"/>
    </source>
</evidence>
<evidence type="ECO:0000313" key="5">
    <source>
        <dbReference type="Proteomes" id="UP000016922"/>
    </source>
</evidence>
<evidence type="ECO:0000256" key="2">
    <source>
        <dbReference type="ARBA" id="ARBA00022857"/>
    </source>
</evidence>
<dbReference type="RefSeq" id="XP_008084100.1">
    <property type="nucleotide sequence ID" value="XM_008085909.1"/>
</dbReference>
<dbReference type="EMBL" id="KE145367">
    <property type="protein sequence ID" value="EPE29991.1"/>
    <property type="molecule type" value="Genomic_DNA"/>
</dbReference>
<dbReference type="GO" id="GO:0016491">
    <property type="term" value="F:oxidoreductase activity"/>
    <property type="evidence" value="ECO:0007669"/>
    <property type="project" value="UniProtKB-KW"/>
</dbReference>
<evidence type="ECO:0000256" key="3">
    <source>
        <dbReference type="ARBA" id="ARBA00023002"/>
    </source>
</evidence>
<name>S3DDC3_GLAL2</name>
<accession>S3DDC3</accession>
<dbReference type="PANTHER" id="PTHR43618">
    <property type="entry name" value="7-ALPHA-HYDROXYSTEROID DEHYDROGENASE"/>
    <property type="match status" value="1"/>
</dbReference>
<proteinExistence type="inferred from homology"/>
<keyword evidence="3" id="KW-0560">Oxidoreductase</keyword>
<sequence>MADSVAAVNLFRVDGLIAVITGGGTGIGAMMATALAENGASKVYIVGRRLDKLQEMALKYPDVITPLPADVTCQADLKRIADLVATEVGYINLLVTNAGMSGPMLEDLKPRYTLTDFVQHAWATPISEFTATYDLNCSALYYTVLAFMELLDAGNRQPKGLYTGGKSQVIATASTASFLRHPRAGYAYLSSKAGVISLIKSLSSFCVPWGIRFNAIAAGLFPSDIAEVLFKKYIIDPKKSLTEEGVFSRSYQPAERAGSIEDMAGLILYMAGRAGAFLNGSVMLSDGGKLGTMPATY</sequence>
<evidence type="ECO:0000313" key="4">
    <source>
        <dbReference type="EMBL" id="EPE29991.1"/>
    </source>
</evidence>
<dbReference type="SUPFAM" id="SSF51735">
    <property type="entry name" value="NAD(P)-binding Rossmann-fold domains"/>
    <property type="match status" value="1"/>
</dbReference>
<dbReference type="OrthoDB" id="2898618at2759"/>
<dbReference type="AlphaFoldDB" id="S3DDC3"/>
<dbReference type="Gene3D" id="3.40.50.720">
    <property type="entry name" value="NAD(P)-binding Rossmann-like Domain"/>
    <property type="match status" value="1"/>
</dbReference>
<dbReference type="Proteomes" id="UP000016922">
    <property type="component" value="Unassembled WGS sequence"/>
</dbReference>
<organism evidence="4 5">
    <name type="scientific">Glarea lozoyensis (strain ATCC 20868 / MF5171)</name>
    <dbReference type="NCBI Taxonomy" id="1116229"/>
    <lineage>
        <taxon>Eukaryota</taxon>
        <taxon>Fungi</taxon>
        <taxon>Dikarya</taxon>
        <taxon>Ascomycota</taxon>
        <taxon>Pezizomycotina</taxon>
        <taxon>Leotiomycetes</taxon>
        <taxon>Helotiales</taxon>
        <taxon>Helotiaceae</taxon>
        <taxon>Glarea</taxon>
    </lineage>
</organism>
<reference evidence="4 5" key="1">
    <citation type="journal article" date="2013" name="BMC Genomics">
        <title>Genomics-driven discovery of the pneumocandin biosynthetic gene cluster in the fungus Glarea lozoyensis.</title>
        <authorList>
            <person name="Chen L."/>
            <person name="Yue Q."/>
            <person name="Zhang X."/>
            <person name="Xiang M."/>
            <person name="Wang C."/>
            <person name="Li S."/>
            <person name="Che Y."/>
            <person name="Ortiz-Lopez F.J."/>
            <person name="Bills G.F."/>
            <person name="Liu X."/>
            <person name="An Z."/>
        </authorList>
    </citation>
    <scope>NUCLEOTIDE SEQUENCE [LARGE SCALE GENOMIC DNA]</scope>
    <source>
        <strain evidence="5">ATCC 20868 / MF5171</strain>
    </source>
</reference>
<dbReference type="PANTHER" id="PTHR43618:SF18">
    <property type="entry name" value="SHORT CHAIN DEHYDROGENASE_REDUCTASE FAMILY (AFU_ORTHOLOGUE AFUA_5G12480)"/>
    <property type="match status" value="1"/>
</dbReference>
<dbReference type="OMA" id="NTAGFWY"/>
<dbReference type="KEGG" id="glz:GLAREA_01151"/>
<comment type="similarity">
    <text evidence="1">Belongs to the short-chain dehydrogenases/reductases (SDR) family.</text>
</comment>
<dbReference type="HOGENOM" id="CLU_010194_12_1_1"/>
<dbReference type="PRINTS" id="PR00081">
    <property type="entry name" value="GDHRDH"/>
</dbReference>
<dbReference type="CDD" id="cd05233">
    <property type="entry name" value="SDR_c"/>
    <property type="match status" value="1"/>
</dbReference>
<keyword evidence="5" id="KW-1185">Reference proteome</keyword>
<dbReference type="InterPro" id="IPR002347">
    <property type="entry name" value="SDR_fam"/>
</dbReference>
<dbReference type="eggNOG" id="KOG0725">
    <property type="taxonomic scope" value="Eukaryota"/>
</dbReference>
<dbReference type="InterPro" id="IPR036291">
    <property type="entry name" value="NAD(P)-bd_dom_sf"/>
</dbReference>
<dbReference type="Pfam" id="PF00106">
    <property type="entry name" value="adh_short"/>
    <property type="match status" value="1"/>
</dbReference>
<gene>
    <name evidence="4" type="ORF">GLAREA_01151</name>
</gene>
<dbReference type="GeneID" id="19460209"/>
<keyword evidence="2" id="KW-0521">NADP</keyword>
<protein>
    <submittedName>
        <fullName evidence="4">NAD(P)-binding Rossmann-fold containing protein</fullName>
    </submittedName>
</protein>
<dbReference type="InterPro" id="IPR052178">
    <property type="entry name" value="Sec_Metab_Biosynth_SDR"/>
</dbReference>